<dbReference type="PIRSF" id="PIRSF001327">
    <property type="entry name" value="Arsenical_pump-driving_ATPase"/>
    <property type="match status" value="1"/>
</dbReference>
<dbReference type="GO" id="GO:0016887">
    <property type="term" value="F:ATP hydrolysis activity"/>
    <property type="evidence" value="ECO:0007669"/>
    <property type="project" value="InterPro"/>
</dbReference>
<name>A0A3E2DE38_9ACTN</name>
<dbReference type="EMBL" id="NOWI01000007">
    <property type="protein sequence ID" value="RFT43601.1"/>
    <property type="molecule type" value="Genomic_DNA"/>
</dbReference>
<dbReference type="InterPro" id="IPR025723">
    <property type="entry name" value="ArsA/GET3_ATPase-like"/>
</dbReference>
<reference evidence="3 4" key="1">
    <citation type="submission" date="2017-07" db="EMBL/GenBank/DDBJ databases">
        <authorList>
            <person name="Sun Z.S."/>
            <person name="Albrecht U."/>
            <person name="Echele G."/>
            <person name="Lee C.C."/>
        </authorList>
    </citation>
    <scope>NUCLEOTIDE SEQUENCE [LARGE SCALE GENOMIC DNA]</scope>
    <source>
        <strain evidence="3 4">P16-029</strain>
    </source>
</reference>
<dbReference type="InterPro" id="IPR016300">
    <property type="entry name" value="ATPase_ArsA/GET3"/>
</dbReference>
<comment type="caution">
    <text evidence="3">The sequence shown here is derived from an EMBL/GenBank/DDBJ whole genome shotgun (WGS) entry which is preliminary data.</text>
</comment>
<dbReference type="NCBIfam" id="TIGR04291">
    <property type="entry name" value="arsen_driv_ArsA"/>
    <property type="match status" value="1"/>
</dbReference>
<evidence type="ECO:0000313" key="4">
    <source>
        <dbReference type="Proteomes" id="UP000259211"/>
    </source>
</evidence>
<dbReference type="PANTHER" id="PTHR10803">
    <property type="entry name" value="ARSENICAL PUMP-DRIVING ATPASE ARSENITE-TRANSLOCATING ATPASE"/>
    <property type="match status" value="1"/>
</dbReference>
<dbReference type="SUPFAM" id="SSF52540">
    <property type="entry name" value="P-loop containing nucleoside triphosphate hydrolases"/>
    <property type="match status" value="2"/>
</dbReference>
<dbReference type="CDD" id="cd02035">
    <property type="entry name" value="ArsA"/>
    <property type="match status" value="2"/>
</dbReference>
<evidence type="ECO:0000259" key="2">
    <source>
        <dbReference type="SMART" id="SM00382"/>
    </source>
</evidence>
<sequence length="589" mass="63048">MVQFLDDAPRHIFFTGKGGVGKTSVACATAVELTRRGKRVLIISTDPASNVGHVFGQTIGNRMTPIDAVPGLDALEIDPEQAAEAYRNRIIDPVRAILPPSEIATITEQLSGSCTVEIASFNEFTNLLADPSRTAGYDHVIFDTAPTGHTIRLLQLPGDWTAYLDAGRGDASCLGPMSGLDKSKNTYRAAVEALTDPDVTRLVLVARAQPSSLHEVNRTLTELAETGIQASHLVINGLLPHADDADPLHHAIEEREHAALEAMPAGLAALRRDDIPLKATTMIGVDALSRMFTSDEAHRSPDDVIVDLPEQPGLDELVDDLASQDHGLVMTMGKGGVGKTTIAAAIATELARRGKKVLLTTSDPATHLAATLAGEMAGLTVDSIDPERATQAYRERVMATRGSSLDEEGRAALAEDLRSPCTEEIAVFQEFSHAVNTARHQFVIIDTAPTGHTLLLMDATGSYHRDVLRHMDSAQRLHTTTPLMCLQDPEHTKIIIVTLPDTTPVLEATALVTDLARADIHPWAWVVNNSLAAAHPTSALLGRRARDEVTQIENVTAQATRWAVVPALANEPIGQAHLAALASGTEDPS</sequence>
<dbReference type="Proteomes" id="UP000259211">
    <property type="component" value="Unassembled WGS sequence"/>
</dbReference>
<accession>A0A3E2DE38</accession>
<dbReference type="RefSeq" id="WP_015581962.1">
    <property type="nucleotide sequence ID" value="NZ_JAHDTU010000005.1"/>
</dbReference>
<dbReference type="PANTHER" id="PTHR10803:SF3">
    <property type="entry name" value="ATPASE GET3"/>
    <property type="match status" value="1"/>
</dbReference>
<comment type="similarity">
    <text evidence="1">Belongs to the arsA ATPase family.</text>
</comment>
<organism evidence="3 4">
    <name type="scientific">Cutibacterium avidum</name>
    <dbReference type="NCBI Taxonomy" id="33010"/>
    <lineage>
        <taxon>Bacteria</taxon>
        <taxon>Bacillati</taxon>
        <taxon>Actinomycetota</taxon>
        <taxon>Actinomycetes</taxon>
        <taxon>Propionibacteriales</taxon>
        <taxon>Propionibacteriaceae</taxon>
        <taxon>Cutibacterium</taxon>
    </lineage>
</organism>
<dbReference type="NCBIfam" id="TIGR00345">
    <property type="entry name" value="GET3_arsA_TRC40"/>
    <property type="match status" value="1"/>
</dbReference>
<feature type="domain" description="AAA+ ATPase" evidence="2">
    <location>
        <begin position="8"/>
        <end position="310"/>
    </location>
</feature>
<dbReference type="Pfam" id="PF02374">
    <property type="entry name" value="ArsA_ATPase"/>
    <property type="match status" value="2"/>
</dbReference>
<proteinExistence type="inferred from homology"/>
<gene>
    <name evidence="3" type="primary">arsA</name>
    <name evidence="3" type="ORF">CHT91_08350</name>
</gene>
<dbReference type="InterPro" id="IPR027541">
    <property type="entry name" value="Ars_ATPase"/>
</dbReference>
<dbReference type="InterPro" id="IPR003593">
    <property type="entry name" value="AAA+_ATPase"/>
</dbReference>
<feature type="domain" description="AAA+ ATPase" evidence="2">
    <location>
        <begin position="325"/>
        <end position="519"/>
    </location>
</feature>
<protein>
    <submittedName>
        <fullName evidence="3">Arsenical pump-driving ATPase</fullName>
    </submittedName>
</protein>
<dbReference type="Gene3D" id="3.40.50.300">
    <property type="entry name" value="P-loop containing nucleotide triphosphate hydrolases"/>
    <property type="match status" value="2"/>
</dbReference>
<dbReference type="GeneID" id="29843963"/>
<dbReference type="InterPro" id="IPR027417">
    <property type="entry name" value="P-loop_NTPase"/>
</dbReference>
<dbReference type="GO" id="GO:0015446">
    <property type="term" value="F:ATPase-coupled arsenite transmembrane transporter activity"/>
    <property type="evidence" value="ECO:0007669"/>
    <property type="project" value="InterPro"/>
</dbReference>
<dbReference type="AlphaFoldDB" id="A0A3E2DE38"/>
<dbReference type="GO" id="GO:0005524">
    <property type="term" value="F:ATP binding"/>
    <property type="evidence" value="ECO:0007669"/>
    <property type="project" value="InterPro"/>
</dbReference>
<evidence type="ECO:0000256" key="1">
    <source>
        <dbReference type="ARBA" id="ARBA00011040"/>
    </source>
</evidence>
<dbReference type="SMART" id="SM00382">
    <property type="entry name" value="AAA"/>
    <property type="match status" value="2"/>
</dbReference>
<evidence type="ECO:0000313" key="3">
    <source>
        <dbReference type="EMBL" id="RFT43601.1"/>
    </source>
</evidence>